<dbReference type="Proteomes" id="UP000000437">
    <property type="component" value="Chromosome 15"/>
</dbReference>
<evidence type="ECO:0000313" key="2">
    <source>
        <dbReference type="RefSeq" id="XP_073780290.1"/>
    </source>
</evidence>
<dbReference type="RefSeq" id="XP_073780290.1">
    <property type="nucleotide sequence ID" value="XM_073924189.1"/>
</dbReference>
<protein>
    <submittedName>
        <fullName evidence="2">Myelin protein zero-like protein 2</fullName>
    </submittedName>
</protein>
<gene>
    <name evidence="2" type="primary">LOC141377950</name>
</gene>
<name>A0AC58HE74_DANRE</name>
<proteinExistence type="predicted"/>
<evidence type="ECO:0000313" key="1">
    <source>
        <dbReference type="Proteomes" id="UP000000437"/>
    </source>
</evidence>
<keyword evidence="1" id="KW-1185">Reference proteome</keyword>
<organism evidence="1 2">
    <name type="scientific">Danio rerio</name>
    <name type="common">Zebrafish</name>
    <name type="synonym">Brachydanio rerio</name>
    <dbReference type="NCBI Taxonomy" id="7955"/>
    <lineage>
        <taxon>Eukaryota</taxon>
        <taxon>Metazoa</taxon>
        <taxon>Chordata</taxon>
        <taxon>Craniata</taxon>
        <taxon>Vertebrata</taxon>
        <taxon>Euteleostomi</taxon>
        <taxon>Actinopterygii</taxon>
        <taxon>Neopterygii</taxon>
        <taxon>Teleostei</taxon>
        <taxon>Ostariophysi</taxon>
        <taxon>Cypriniformes</taxon>
        <taxon>Danionidae</taxon>
        <taxon>Danioninae</taxon>
        <taxon>Danio</taxon>
    </lineage>
</organism>
<accession>A0AC58HE74</accession>
<sequence>MRVQQAVLLLLLLLAASGSGIRVFTSGDVKAVNGTDVWLKCSFQSSAAVRETTLTVSWSFRPLTHGHQETVFYYHQKPYPPLEGRFRSRVQWAGDVSRRDASLVLRRVPFSYNGTFSCQIRNPPDVHGNIGEVRLSVVTTASLSEMLILCLSIGGAVLLLLLLSGATAVCVRSGCRRRSAEHTHSHTLAAEQHLWRQEK</sequence>
<reference evidence="2" key="1">
    <citation type="submission" date="2025-08" db="UniProtKB">
        <authorList>
            <consortium name="RefSeq"/>
        </authorList>
    </citation>
    <scope>IDENTIFICATION</scope>
    <source>
        <strain evidence="2">Tuebingen</strain>
        <tissue evidence="2">Fibroblasts and whole tissue</tissue>
    </source>
</reference>